<dbReference type="PANTHER" id="PTHR46637">
    <property type="entry name" value="TIS1421-TRANSPOSASE PROTEIN A"/>
    <property type="match status" value="1"/>
</dbReference>
<evidence type="ECO:0000313" key="4">
    <source>
        <dbReference type="Proteomes" id="UP001501005"/>
    </source>
</evidence>
<feature type="compositionally biased region" description="Low complexity" evidence="1">
    <location>
        <begin position="135"/>
        <end position="148"/>
    </location>
</feature>
<evidence type="ECO:0000256" key="1">
    <source>
        <dbReference type="SAM" id="MobiDB-lite"/>
    </source>
</evidence>
<name>A0ABN1P3S0_9ACTN</name>
<feature type="compositionally biased region" description="Low complexity" evidence="1">
    <location>
        <begin position="93"/>
        <end position="110"/>
    </location>
</feature>
<dbReference type="Proteomes" id="UP001501005">
    <property type="component" value="Unassembled WGS sequence"/>
</dbReference>
<organism evidence="3 4">
    <name type="scientific">Streptomyces thermoalcalitolerans</name>
    <dbReference type="NCBI Taxonomy" id="65605"/>
    <lineage>
        <taxon>Bacteria</taxon>
        <taxon>Bacillati</taxon>
        <taxon>Actinomycetota</taxon>
        <taxon>Actinomycetes</taxon>
        <taxon>Kitasatosporales</taxon>
        <taxon>Streptomycetaceae</taxon>
        <taxon>Streptomyces</taxon>
    </lineage>
</organism>
<evidence type="ECO:0000259" key="2">
    <source>
        <dbReference type="Pfam" id="PF13340"/>
    </source>
</evidence>
<comment type="caution">
    <text evidence="3">The sequence shown here is derived from an EMBL/GenBank/DDBJ whole genome shotgun (WGS) entry which is preliminary data.</text>
</comment>
<keyword evidence="4" id="KW-1185">Reference proteome</keyword>
<gene>
    <name evidence="3" type="ORF">GCM10009549_41920</name>
</gene>
<accession>A0ABN1P3S0</accession>
<dbReference type="PANTHER" id="PTHR46637:SF1">
    <property type="entry name" value="BLL5188 PROTEIN"/>
    <property type="match status" value="1"/>
</dbReference>
<dbReference type="Pfam" id="PF13340">
    <property type="entry name" value="DUF4096"/>
    <property type="match status" value="1"/>
</dbReference>
<dbReference type="InterPro" id="IPR025161">
    <property type="entry name" value="IS402-like_dom"/>
</dbReference>
<feature type="region of interest" description="Disordered" evidence="1">
    <location>
        <begin position="84"/>
        <end position="204"/>
    </location>
</feature>
<dbReference type="InterPro" id="IPR052909">
    <property type="entry name" value="Transposase_6_like"/>
</dbReference>
<feature type="domain" description="Insertion element IS402-like" evidence="2">
    <location>
        <begin position="16"/>
        <end position="81"/>
    </location>
</feature>
<evidence type="ECO:0000313" key="3">
    <source>
        <dbReference type="EMBL" id="GAA0922327.1"/>
    </source>
</evidence>
<sequence length="204" mass="23263">MDHGGVIRRHELPEAKREFIQPLLPVPSRSRKRRDDRTIPNGTVWKFRTKVAWPDLPERYGPWTTPHTRFRRWARNGTFTRTLQAAQARADATGTPTGRCRSTPRPCTPTTTPPEPEKEASGTGTVTRRPDQQDSPGLRRSSRGGRPPAFDQQLHKRRNAVKRCFNQLKQWHGIPPATTRRPSPTRHRHPRIPADAGVTFDDGP</sequence>
<dbReference type="EMBL" id="BAAAHG010000039">
    <property type="protein sequence ID" value="GAA0922327.1"/>
    <property type="molecule type" value="Genomic_DNA"/>
</dbReference>
<proteinExistence type="predicted"/>
<protein>
    <recommendedName>
        <fullName evidence="2">Insertion element IS402-like domain-containing protein</fullName>
    </recommendedName>
</protein>
<reference evidence="3 4" key="1">
    <citation type="journal article" date="2019" name="Int. J. Syst. Evol. Microbiol.">
        <title>The Global Catalogue of Microorganisms (GCM) 10K type strain sequencing project: providing services to taxonomists for standard genome sequencing and annotation.</title>
        <authorList>
            <consortium name="The Broad Institute Genomics Platform"/>
            <consortium name="The Broad Institute Genome Sequencing Center for Infectious Disease"/>
            <person name="Wu L."/>
            <person name="Ma J."/>
        </authorList>
    </citation>
    <scope>NUCLEOTIDE SEQUENCE [LARGE SCALE GENOMIC DNA]</scope>
    <source>
        <strain evidence="3 4">JCM 10673</strain>
    </source>
</reference>